<sequence length="75" mass="8277">MTLSGMALIVPACMALGVVARYVRDLSVLRRLERLLDGCDQRQRVEVCRILAASLQAVGRAEPQGEQPPSEQVER</sequence>
<feature type="transmembrane region" description="Helical" evidence="1">
    <location>
        <begin position="6"/>
        <end position="23"/>
    </location>
</feature>
<name>A0A2Z5JB47_STRAR</name>
<evidence type="ECO:0000313" key="3">
    <source>
        <dbReference type="Proteomes" id="UP000252698"/>
    </source>
</evidence>
<keyword evidence="1" id="KW-1133">Transmembrane helix</keyword>
<organism evidence="2 3">
    <name type="scientific">Streptomyces atratus</name>
    <dbReference type="NCBI Taxonomy" id="1893"/>
    <lineage>
        <taxon>Bacteria</taxon>
        <taxon>Bacillati</taxon>
        <taxon>Actinomycetota</taxon>
        <taxon>Actinomycetes</taxon>
        <taxon>Kitasatosporales</taxon>
        <taxon>Streptomycetaceae</taxon>
        <taxon>Streptomyces</taxon>
    </lineage>
</organism>
<proteinExistence type="predicted"/>
<protein>
    <submittedName>
        <fullName evidence="2">Uncharacterized protein</fullName>
    </submittedName>
</protein>
<evidence type="ECO:0000256" key="1">
    <source>
        <dbReference type="SAM" id="Phobius"/>
    </source>
</evidence>
<dbReference type="Proteomes" id="UP000252698">
    <property type="component" value="Chromosome"/>
</dbReference>
<dbReference type="KEGG" id="sata:C5746_12040"/>
<keyword evidence="1" id="KW-0472">Membrane</keyword>
<evidence type="ECO:0000313" key="2">
    <source>
        <dbReference type="EMBL" id="AXE77557.1"/>
    </source>
</evidence>
<dbReference type="EMBL" id="CP027306">
    <property type="protein sequence ID" value="AXE77557.1"/>
    <property type="molecule type" value="Genomic_DNA"/>
</dbReference>
<keyword evidence="1" id="KW-0812">Transmembrane</keyword>
<reference evidence="2 3" key="1">
    <citation type="journal article" date="2018" name="Front. Microbiol.">
        <title>Genome Sequencing of Streptomyces atratus SCSIOZH16 and Activation Production of Nocardamine via Metabolic Engineering.</title>
        <authorList>
            <person name="Li Y."/>
            <person name="Zhang C."/>
            <person name="Liu C."/>
            <person name="Ju J."/>
            <person name="Ma J."/>
        </authorList>
    </citation>
    <scope>NUCLEOTIDE SEQUENCE [LARGE SCALE GENOMIC DNA]</scope>
    <source>
        <strain evidence="2 3">SCSIO_ZH16</strain>
    </source>
</reference>
<gene>
    <name evidence="2" type="ORF">C5746_12040</name>
</gene>
<dbReference type="AlphaFoldDB" id="A0A2Z5JB47"/>
<accession>A0A2Z5JB47</accession>